<keyword evidence="1" id="KW-0732">Signal</keyword>
<dbReference type="EMBL" id="BJCL01000016">
    <property type="protein sequence ID" value="GCL65461.1"/>
    <property type="molecule type" value="Genomic_DNA"/>
</dbReference>
<protein>
    <submittedName>
        <fullName evidence="2">Alpha/beta hydrolase</fullName>
    </submittedName>
</protein>
<keyword evidence="3" id="KW-1185">Reference proteome</keyword>
<comment type="caution">
    <text evidence="2">The sequence shown here is derived from an EMBL/GenBank/DDBJ whole genome shotgun (WGS) entry which is preliminary data.</text>
</comment>
<dbReference type="SUPFAM" id="SSF53474">
    <property type="entry name" value="alpha/beta-Hydrolases"/>
    <property type="match status" value="1"/>
</dbReference>
<gene>
    <name evidence="2" type="ORF">AQPW35_45420</name>
</gene>
<dbReference type="PROSITE" id="PS51257">
    <property type="entry name" value="PROKAR_LIPOPROTEIN"/>
    <property type="match status" value="1"/>
</dbReference>
<keyword evidence="2" id="KW-0378">Hydrolase</keyword>
<sequence>MRTRLARLGLVTLWPWMTLVVAGCASPPAAPPEAPPQAQACPAGVPAGARCLRGQDSASAHYLIVVPAQWSGVLVVHAHGGPTLGPPSAKRNDEDIQRWAITVREGHAWAGSVFRQGGFAVTTAAEDTERVRRIFVDHVAKPRRTLLHGQSWGGMVATRAAELFPKSWDGILLTSAVVAGPATYDFRVDLRAIYQHLCNNHPRPDEPAYPLPIGLPADSKLTAADLAQRATDCLGTGRPAAQRTAEQAQKLKTIATVLKIPESSVAGHLNYATFTFRDITQKNGGVSPFGNAGVRYAGSADDAALNAGVPRFQADPSAVARFAADTDHRGRFAAPVLTAHGVGDATVFVEGSDTLRQRMVAAGNGGRLVQTFVDSSEHSYWGDAMYPPLFEALLAWVDQGRAPSPAGIADRCRQLRAAQPADCRFLPAFVPQPLATRVVPR</sequence>
<dbReference type="GO" id="GO:0016787">
    <property type="term" value="F:hydrolase activity"/>
    <property type="evidence" value="ECO:0007669"/>
    <property type="project" value="UniProtKB-KW"/>
</dbReference>
<evidence type="ECO:0000313" key="3">
    <source>
        <dbReference type="Proteomes" id="UP000301751"/>
    </source>
</evidence>
<evidence type="ECO:0000313" key="2">
    <source>
        <dbReference type="EMBL" id="GCL65461.1"/>
    </source>
</evidence>
<dbReference type="RefSeq" id="WP_137735169.1">
    <property type="nucleotide sequence ID" value="NZ_BJCL01000016.1"/>
</dbReference>
<name>A0A480AVN5_9BURK</name>
<proteinExistence type="predicted"/>
<dbReference type="Proteomes" id="UP000301751">
    <property type="component" value="Unassembled WGS sequence"/>
</dbReference>
<feature type="signal peptide" evidence="1">
    <location>
        <begin position="1"/>
        <end position="22"/>
    </location>
</feature>
<feature type="chain" id="PRO_5019798310" evidence="1">
    <location>
        <begin position="23"/>
        <end position="441"/>
    </location>
</feature>
<accession>A0A480AVN5</accession>
<reference evidence="3" key="1">
    <citation type="submission" date="2019-03" db="EMBL/GenBank/DDBJ databases">
        <title>Aquabacterium pictum sp.nov., the first bacteriochlorophyll a-containing freshwater bacterium in the genus Aquabacterium of the class Betaproteobacteria.</title>
        <authorList>
            <person name="Hirose S."/>
            <person name="Tank M."/>
            <person name="Hara E."/>
            <person name="Tamaki H."/>
            <person name="Takaichi S."/>
            <person name="Haruta S."/>
            <person name="Hanada S."/>
        </authorList>
    </citation>
    <scope>NUCLEOTIDE SEQUENCE [LARGE SCALE GENOMIC DNA]</scope>
    <source>
        <strain evidence="3">W35</strain>
    </source>
</reference>
<evidence type="ECO:0000256" key="1">
    <source>
        <dbReference type="SAM" id="SignalP"/>
    </source>
</evidence>
<dbReference type="Gene3D" id="3.40.50.1820">
    <property type="entry name" value="alpha/beta hydrolase"/>
    <property type="match status" value="1"/>
</dbReference>
<dbReference type="InterPro" id="IPR029058">
    <property type="entry name" value="AB_hydrolase_fold"/>
</dbReference>
<organism evidence="2 3">
    <name type="scientific">Pseudaquabacterium pictum</name>
    <dbReference type="NCBI Taxonomy" id="2315236"/>
    <lineage>
        <taxon>Bacteria</taxon>
        <taxon>Pseudomonadati</taxon>
        <taxon>Pseudomonadota</taxon>
        <taxon>Betaproteobacteria</taxon>
        <taxon>Burkholderiales</taxon>
        <taxon>Sphaerotilaceae</taxon>
        <taxon>Pseudaquabacterium</taxon>
    </lineage>
</organism>
<dbReference type="AlphaFoldDB" id="A0A480AVN5"/>
<dbReference type="OrthoDB" id="7197847at2"/>